<evidence type="ECO:0008006" key="4">
    <source>
        <dbReference type="Google" id="ProtNLM"/>
    </source>
</evidence>
<dbReference type="RefSeq" id="XP_018229140.1">
    <property type="nucleotide sequence ID" value="XM_018374568.1"/>
</dbReference>
<proteinExistence type="predicted"/>
<feature type="compositionally biased region" description="Low complexity" evidence="1">
    <location>
        <begin position="652"/>
        <end position="665"/>
    </location>
</feature>
<dbReference type="VEuPathDB" id="FungiDB:T551_02305"/>
<name>A0A0W4ZKX0_PNEJ7</name>
<organism evidence="2 3">
    <name type="scientific">Pneumocystis jirovecii (strain RU7)</name>
    <name type="common">Human pneumocystis pneumonia agent</name>
    <dbReference type="NCBI Taxonomy" id="1408657"/>
    <lineage>
        <taxon>Eukaryota</taxon>
        <taxon>Fungi</taxon>
        <taxon>Dikarya</taxon>
        <taxon>Ascomycota</taxon>
        <taxon>Taphrinomycotina</taxon>
        <taxon>Pneumocystomycetes</taxon>
        <taxon>Pneumocystaceae</taxon>
        <taxon>Pneumocystis</taxon>
    </lineage>
</organism>
<comment type="caution">
    <text evidence="2">The sequence shown here is derived from an EMBL/GenBank/DDBJ whole genome shotgun (WGS) entry which is preliminary data.</text>
</comment>
<dbReference type="EMBL" id="LFWA01000010">
    <property type="protein sequence ID" value="KTW29031.1"/>
    <property type="molecule type" value="Genomic_DNA"/>
</dbReference>
<dbReference type="PANTHER" id="PTHR13060:SF0">
    <property type="entry name" value="PROTEIN ECDYSONELESS HOMOLOG"/>
    <property type="match status" value="1"/>
</dbReference>
<dbReference type="AlphaFoldDB" id="A0A0W4ZKX0"/>
<dbReference type="STRING" id="1408657.A0A0W4ZKX0"/>
<reference evidence="3" key="1">
    <citation type="journal article" date="2016" name="Nat. Commun.">
        <title>Genome analysis of three Pneumocystis species reveals adaptation mechanisms to life exclusively in mammalian hosts.</title>
        <authorList>
            <person name="Ma L."/>
            <person name="Chen Z."/>
            <person name="Huang D.W."/>
            <person name="Kutty G."/>
            <person name="Ishihara M."/>
            <person name="Wang H."/>
            <person name="Abouelleil A."/>
            <person name="Bishop L."/>
            <person name="Davey E."/>
            <person name="Deng R."/>
            <person name="Deng X."/>
            <person name="Fan L."/>
            <person name="Fantoni G."/>
            <person name="Fitzgerald M."/>
            <person name="Gogineni E."/>
            <person name="Goldberg J.M."/>
            <person name="Handley G."/>
            <person name="Hu X."/>
            <person name="Huber C."/>
            <person name="Jiao X."/>
            <person name="Jones K."/>
            <person name="Levin J.Z."/>
            <person name="Liu Y."/>
            <person name="Macdonald P."/>
            <person name="Melnikov A."/>
            <person name="Raley C."/>
            <person name="Sassi M."/>
            <person name="Sherman B.T."/>
            <person name="Song X."/>
            <person name="Sykes S."/>
            <person name="Tran B."/>
            <person name="Walsh L."/>
            <person name="Xia Y."/>
            <person name="Yang J."/>
            <person name="Young S."/>
            <person name="Zeng Q."/>
            <person name="Zheng X."/>
            <person name="Stephens R."/>
            <person name="Nusbaum C."/>
            <person name="Birren B.W."/>
            <person name="Azadi P."/>
            <person name="Lempicki R.A."/>
            <person name="Cuomo C.A."/>
            <person name="Kovacs J.A."/>
        </authorList>
    </citation>
    <scope>NUCLEOTIDE SEQUENCE [LARGE SCALE GENOMIC DNA]</scope>
    <source>
        <strain evidence="3">RU7</strain>
    </source>
</reference>
<dbReference type="GO" id="GO:0005634">
    <property type="term" value="C:nucleus"/>
    <property type="evidence" value="ECO:0007669"/>
    <property type="project" value="TreeGrafter"/>
</dbReference>
<sequence>MDTECRFWLFWISPDLTTHEEQQVHLQTVKAALITHWQCCSNEYIWYDAAGPTLMLREAPAHIYGRIYCGEAVEDEWYMVAVLREISQTFPALYIRVTDGDGEFLLIEGAKALPRWLDTGSSGYRVRNVWGILRRSTEYMSIDKKRLEEILDKSAKHQTKVWINQGQLKIIPAKELAEGRSRAEIRGLKLDEALFFLRNTSEDLLYDQKLEKCAFWRIEGYVVIKRALPSAFSAFECRDRLMDLWYRYQEKMKKSLHRTRVIVPRPVAHLLHVAPNLIAAATQEFYTRDPVSLKACEKMNMFFPKDMVSVVVRTTKTLHAQLKGQMFHKHPLFNLPMPGSLNYEEAIMGMKITCGFEMLCAKGSPKHPVYDIEKDPNWTSFLKKLELSGYFEDEKEGSAKYRLLKDHAIECFLKSKPSESIVETINDPLSQISDILKQVLPSDEDISKWPDRCDNDDFLNVSPDELDELMRSRTAFFSDKDVAKKIQEPLSDNTLESVVKKFESFVSNEEAGPDGVDPESDFFSDTATNSDISFNEEEFIRLMKETLDISNEHLIDVKNHPTSEKLASNHKTLSDSIPNEPVIRDFMDAMDAELSSTTLKDSFSKFSTDTPCSVEENENANIQYNLLKNLYESAHGQHGTPGPADTLLKSMHLSLPSDPSISHSS</sequence>
<dbReference type="InterPro" id="IPR010770">
    <property type="entry name" value="Ecd"/>
</dbReference>
<dbReference type="GeneID" id="28940823"/>
<gene>
    <name evidence="2" type="ORF">T551_02305</name>
</gene>
<protein>
    <recommendedName>
        <fullName evidence="4">SGT1 protein</fullName>
    </recommendedName>
</protein>
<dbReference type="PANTHER" id="PTHR13060">
    <property type="entry name" value="SGT1 PROTEIN HSGT1 SUPPRESSOR OF GCR2"/>
    <property type="match status" value="1"/>
</dbReference>
<accession>A0A0W4ZKX0</accession>
<dbReference type="OrthoDB" id="27237at2759"/>
<dbReference type="Pfam" id="PF07093">
    <property type="entry name" value="SGT1"/>
    <property type="match status" value="2"/>
</dbReference>
<keyword evidence="3" id="KW-1185">Reference proteome</keyword>
<evidence type="ECO:0000256" key="1">
    <source>
        <dbReference type="SAM" id="MobiDB-lite"/>
    </source>
</evidence>
<dbReference type="Proteomes" id="UP000053447">
    <property type="component" value="Unassembled WGS sequence"/>
</dbReference>
<evidence type="ECO:0000313" key="2">
    <source>
        <dbReference type="EMBL" id="KTW29031.1"/>
    </source>
</evidence>
<dbReference type="eggNOG" id="KOG2406">
    <property type="taxonomic scope" value="Eukaryota"/>
</dbReference>
<evidence type="ECO:0000313" key="3">
    <source>
        <dbReference type="Proteomes" id="UP000053447"/>
    </source>
</evidence>
<feature type="region of interest" description="Disordered" evidence="1">
    <location>
        <begin position="635"/>
        <end position="665"/>
    </location>
</feature>